<dbReference type="InterPro" id="IPR029052">
    <property type="entry name" value="Metallo-depent_PP-like"/>
</dbReference>
<dbReference type="PANTHER" id="PTHR11575">
    <property type="entry name" value="5'-NUCLEOTIDASE-RELATED"/>
    <property type="match status" value="1"/>
</dbReference>
<dbReference type="InterPro" id="IPR008334">
    <property type="entry name" value="5'-Nucleotdase_C"/>
</dbReference>
<dbReference type="PRINTS" id="PR01607">
    <property type="entry name" value="APYRASEFAMLY"/>
</dbReference>
<sequence>MAFILQILHAADQEAGIPALEDAPRFSAVLNALKNEDKDNDGNPDYANTVILSSGDAYIPGLFLNSSADPSLAPLFGKQGAGRADIIIQNELGFQAIAFGNHEFDLGTSFIQSLLAPDDAYPGANFPYLSANLNFSPDANLAPLVTADGQEASTIPGKIAKSTVITVNGEKIGVVGATTPLLPRISSPGNVEVLPTDSADISALAAEIQTSVDALKETGINKIILLAHMQQIGIEQQLAGLLEDVDIIMAGGSNTRLIDDTDRLRDGDTKQGDYPILTKSATGDDVAIINTDGNYKYVGRLVVEFDEQGKIIPGSIDPNISGAYATDDQGVADLNAQNLVDPEIQAIADALKEVILAQDSNVLGITDVFLNGDRTNVRTQETNLGNLTADANLYYVKPLDSTVAVSLKNGGGIRNNIGNIVTPAGATESVKLPPEGNSLSGKPDGGISQPDVQNALSFNNALTLITLTAEQLKQVLEHSIAATAPGATPGQFPQVGGVSFSFDATKPVGQRIQNAAILNENGSIKDVLVKDGQLQGNDSRPIRIVTLTFLADGGDGYPVGDFVTANPTFANRIDLAGEIEDKNLNGIIDTPVDPATFDPDQANFAASGTEQDAFAEYLLANFATTPFNSEDVDADQDLRIQNLSQREDAVLANLPPEITFGSTSDDEITAAPDQILFTGDGEDLVESTSDNIIITGDGDDSVFVGSNSAVFTQEGNDQVFIGQNGAAENTIVDGGADDDLIAVVEANGVNYLFGAAGEDTLQVIEGSDQVLFGGSGNDTIRSEGSNNRLYGGSGDDILYSNVNDFLFGGNGNDILFAGSGGGNSLTGGAGADQFWIANGSLPTSKNIVTDFTAGVDVMGIGGINGVTQFSDLTLLQDGNNTLVSIGNVEVASLIGVTANSLTASDFAFAASVI</sequence>
<dbReference type="Gene3D" id="3.90.780.10">
    <property type="entry name" value="5'-Nucleotidase, C-terminal domain"/>
    <property type="match status" value="1"/>
</dbReference>
<dbReference type="SUPFAM" id="SSF55816">
    <property type="entry name" value="5'-nucleotidase (syn. UDP-sugar hydrolase), C-terminal domain"/>
    <property type="match status" value="1"/>
</dbReference>
<dbReference type="Pfam" id="PF02872">
    <property type="entry name" value="5_nucleotid_C"/>
    <property type="match status" value="1"/>
</dbReference>
<organism evidence="2 3">
    <name type="scientific">Anabaena lutea FACHB-196</name>
    <dbReference type="NCBI Taxonomy" id="2692881"/>
    <lineage>
        <taxon>Bacteria</taxon>
        <taxon>Bacillati</taxon>
        <taxon>Cyanobacteriota</taxon>
        <taxon>Cyanophyceae</taxon>
        <taxon>Nostocales</taxon>
        <taxon>Nostocaceae</taxon>
        <taxon>Anabaena</taxon>
    </lineage>
</organism>
<evidence type="ECO:0000313" key="3">
    <source>
        <dbReference type="Proteomes" id="UP000640531"/>
    </source>
</evidence>
<comment type="caution">
    <text evidence="2">The sequence shown here is derived from an EMBL/GenBank/DDBJ whole genome shotgun (WGS) entry which is preliminary data.</text>
</comment>
<evidence type="ECO:0000259" key="1">
    <source>
        <dbReference type="Pfam" id="PF02872"/>
    </source>
</evidence>
<reference evidence="2 3" key="1">
    <citation type="journal article" date="2020" name="ISME J.">
        <title>Comparative genomics reveals insights into cyanobacterial evolution and habitat adaptation.</title>
        <authorList>
            <person name="Chen M.Y."/>
            <person name="Teng W.K."/>
            <person name="Zhao L."/>
            <person name="Hu C.X."/>
            <person name="Zhou Y.K."/>
            <person name="Han B.P."/>
            <person name="Song L.R."/>
            <person name="Shu W.S."/>
        </authorList>
    </citation>
    <scope>NUCLEOTIDE SEQUENCE [LARGE SCALE GENOMIC DNA]</scope>
    <source>
        <strain evidence="2 3">FACHB-196</strain>
    </source>
</reference>
<feature type="domain" description="5'-Nucleotidase C-terminal" evidence="1">
    <location>
        <begin position="366"/>
        <end position="559"/>
    </location>
</feature>
<dbReference type="InterPro" id="IPR036907">
    <property type="entry name" value="5'-Nucleotdase_C_sf"/>
</dbReference>
<dbReference type="SUPFAM" id="SSF51120">
    <property type="entry name" value="beta-Roll"/>
    <property type="match status" value="1"/>
</dbReference>
<accession>A0ABR8FC73</accession>
<dbReference type="InterPro" id="IPR006179">
    <property type="entry name" value="5_nucleotidase/apyrase"/>
</dbReference>
<evidence type="ECO:0000313" key="2">
    <source>
        <dbReference type="EMBL" id="MBD2567706.1"/>
    </source>
</evidence>
<keyword evidence="3" id="KW-1185">Reference proteome</keyword>
<dbReference type="Gene3D" id="3.60.21.10">
    <property type="match status" value="1"/>
</dbReference>
<dbReference type="EMBL" id="JACJST010000005">
    <property type="protein sequence ID" value="MBD2567706.1"/>
    <property type="molecule type" value="Genomic_DNA"/>
</dbReference>
<proteinExistence type="predicted"/>
<dbReference type="SUPFAM" id="SSF56300">
    <property type="entry name" value="Metallo-dependent phosphatases"/>
    <property type="match status" value="1"/>
</dbReference>
<protein>
    <submittedName>
        <fullName evidence="2">5'-nucleotidase C-terminal domain-containing protein</fullName>
    </submittedName>
</protein>
<dbReference type="PRINTS" id="PR00313">
    <property type="entry name" value="CABNDNGRPT"/>
</dbReference>
<dbReference type="Pfam" id="PF00353">
    <property type="entry name" value="HemolysinCabind"/>
    <property type="match status" value="2"/>
</dbReference>
<dbReference type="InterPro" id="IPR001343">
    <property type="entry name" value="Hemolysn_Ca-bd"/>
</dbReference>
<dbReference type="Proteomes" id="UP000640531">
    <property type="component" value="Unassembled WGS sequence"/>
</dbReference>
<dbReference type="PANTHER" id="PTHR11575:SF24">
    <property type="entry name" value="5'-NUCLEOTIDASE"/>
    <property type="match status" value="1"/>
</dbReference>
<dbReference type="Gene3D" id="2.160.20.160">
    <property type="match status" value="1"/>
</dbReference>
<name>A0ABR8FC73_9NOST</name>
<gene>
    <name evidence="2" type="ORF">H6G59_07240</name>
</gene>
<dbReference type="InterPro" id="IPR011049">
    <property type="entry name" value="Serralysin-like_metalloprot_C"/>
</dbReference>